<reference evidence="1 2" key="1">
    <citation type="submission" date="2017-07" db="EMBL/GenBank/DDBJ databases">
        <authorList>
            <person name="Talla V."/>
            <person name="Backstrom N."/>
        </authorList>
    </citation>
    <scope>NUCLEOTIDE SEQUENCE [LARGE SCALE GENOMIC DNA]</scope>
</reference>
<keyword evidence="2" id="KW-1185">Reference proteome</keyword>
<gene>
    <name evidence="1" type="ORF">LSINAPIS_LOCUS12850</name>
</gene>
<evidence type="ECO:0000313" key="2">
    <source>
        <dbReference type="Proteomes" id="UP000324832"/>
    </source>
</evidence>
<evidence type="ECO:0000313" key="1">
    <source>
        <dbReference type="EMBL" id="VVD02693.1"/>
    </source>
</evidence>
<proteinExistence type="predicted"/>
<name>A0A5E4QXF9_9NEOP</name>
<dbReference type="EMBL" id="FZQP02006222">
    <property type="protein sequence ID" value="VVD02693.1"/>
    <property type="molecule type" value="Genomic_DNA"/>
</dbReference>
<dbReference type="Proteomes" id="UP000324832">
    <property type="component" value="Unassembled WGS sequence"/>
</dbReference>
<protein>
    <submittedName>
        <fullName evidence="1">Uncharacterized protein</fullName>
    </submittedName>
</protein>
<organism evidence="1 2">
    <name type="scientific">Leptidea sinapis</name>
    <dbReference type="NCBI Taxonomy" id="189913"/>
    <lineage>
        <taxon>Eukaryota</taxon>
        <taxon>Metazoa</taxon>
        <taxon>Ecdysozoa</taxon>
        <taxon>Arthropoda</taxon>
        <taxon>Hexapoda</taxon>
        <taxon>Insecta</taxon>
        <taxon>Pterygota</taxon>
        <taxon>Neoptera</taxon>
        <taxon>Endopterygota</taxon>
        <taxon>Lepidoptera</taxon>
        <taxon>Glossata</taxon>
        <taxon>Ditrysia</taxon>
        <taxon>Papilionoidea</taxon>
        <taxon>Pieridae</taxon>
        <taxon>Dismorphiinae</taxon>
        <taxon>Leptidea</taxon>
    </lineage>
</organism>
<accession>A0A5E4QXF9</accession>
<sequence length="16" mass="1847">LLSHSCFNTPYYTTVT</sequence>
<dbReference type="AlphaFoldDB" id="A0A5E4QXF9"/>
<feature type="non-terminal residue" evidence="1">
    <location>
        <position position="1"/>
    </location>
</feature>